<comment type="caution">
    <text evidence="2">The sequence shown here is derived from an EMBL/GenBank/DDBJ whole genome shotgun (WGS) entry which is preliminary data.</text>
</comment>
<keyword evidence="1" id="KW-0812">Transmembrane</keyword>
<protein>
    <recommendedName>
        <fullName evidence="4">Transmembrane protein</fullName>
    </recommendedName>
</protein>
<dbReference type="AlphaFoldDB" id="A0A2P5E6Q8"/>
<evidence type="ECO:0008006" key="4">
    <source>
        <dbReference type="Google" id="ProtNLM"/>
    </source>
</evidence>
<name>A0A2P5E6Q8_TREOI</name>
<reference evidence="3" key="1">
    <citation type="submission" date="2016-06" db="EMBL/GenBank/DDBJ databases">
        <title>Parallel loss of symbiosis genes in relatives of nitrogen-fixing non-legume Parasponia.</title>
        <authorList>
            <person name="Van Velzen R."/>
            <person name="Holmer R."/>
            <person name="Bu F."/>
            <person name="Rutten L."/>
            <person name="Van Zeijl A."/>
            <person name="Liu W."/>
            <person name="Santuari L."/>
            <person name="Cao Q."/>
            <person name="Sharma T."/>
            <person name="Shen D."/>
            <person name="Roswanjaya Y."/>
            <person name="Wardhani T."/>
            <person name="Kalhor M.S."/>
            <person name="Jansen J."/>
            <person name="Van den Hoogen J."/>
            <person name="Gungor B."/>
            <person name="Hartog M."/>
            <person name="Hontelez J."/>
            <person name="Verver J."/>
            <person name="Yang W.-C."/>
            <person name="Schijlen E."/>
            <person name="Repin R."/>
            <person name="Schilthuizen M."/>
            <person name="Schranz E."/>
            <person name="Heidstra R."/>
            <person name="Miyata K."/>
            <person name="Fedorova E."/>
            <person name="Kohlen W."/>
            <person name="Bisseling T."/>
            <person name="Smit S."/>
            <person name="Geurts R."/>
        </authorList>
    </citation>
    <scope>NUCLEOTIDE SEQUENCE [LARGE SCALE GENOMIC DNA]</scope>
    <source>
        <strain evidence="3">cv. RG33-2</strain>
    </source>
</reference>
<dbReference type="InParanoid" id="A0A2P5E6Q8"/>
<evidence type="ECO:0000313" key="2">
    <source>
        <dbReference type="EMBL" id="PON81205.1"/>
    </source>
</evidence>
<dbReference type="OrthoDB" id="1591647at2759"/>
<keyword evidence="1" id="KW-1133">Transmembrane helix</keyword>
<keyword evidence="3" id="KW-1185">Reference proteome</keyword>
<dbReference type="Proteomes" id="UP000237000">
    <property type="component" value="Unassembled WGS sequence"/>
</dbReference>
<sequence>MMMKPNPKTPNMVIMMMVVVVMRMMIIIMMLVKRSLLINDSLNGSELIHVARNGDRALLIESVLFLGFLEELHEERVVDVDNRNNEPLSLFLSLSNHHGQTPLWDIFHDHFFVLLIIMMMMMMMEMNVRNMKVEIHVLLLIVFF</sequence>
<dbReference type="EMBL" id="JXTC01000221">
    <property type="protein sequence ID" value="PON81205.1"/>
    <property type="molecule type" value="Genomic_DNA"/>
</dbReference>
<accession>A0A2P5E6Q8</accession>
<evidence type="ECO:0000313" key="3">
    <source>
        <dbReference type="Proteomes" id="UP000237000"/>
    </source>
</evidence>
<keyword evidence="1" id="KW-0472">Membrane</keyword>
<proteinExistence type="predicted"/>
<evidence type="ECO:0000256" key="1">
    <source>
        <dbReference type="SAM" id="Phobius"/>
    </source>
</evidence>
<feature type="transmembrane region" description="Helical" evidence="1">
    <location>
        <begin position="106"/>
        <end position="124"/>
    </location>
</feature>
<feature type="transmembrane region" description="Helical" evidence="1">
    <location>
        <begin position="12"/>
        <end position="32"/>
    </location>
</feature>
<gene>
    <name evidence="2" type="ORF">TorRG33x02_229450</name>
</gene>
<organism evidence="2 3">
    <name type="scientific">Trema orientale</name>
    <name type="common">Charcoal tree</name>
    <name type="synonym">Celtis orientalis</name>
    <dbReference type="NCBI Taxonomy" id="63057"/>
    <lineage>
        <taxon>Eukaryota</taxon>
        <taxon>Viridiplantae</taxon>
        <taxon>Streptophyta</taxon>
        <taxon>Embryophyta</taxon>
        <taxon>Tracheophyta</taxon>
        <taxon>Spermatophyta</taxon>
        <taxon>Magnoliopsida</taxon>
        <taxon>eudicotyledons</taxon>
        <taxon>Gunneridae</taxon>
        <taxon>Pentapetalae</taxon>
        <taxon>rosids</taxon>
        <taxon>fabids</taxon>
        <taxon>Rosales</taxon>
        <taxon>Cannabaceae</taxon>
        <taxon>Trema</taxon>
    </lineage>
</organism>